<comment type="caution">
    <text evidence="3">The sequence shown here is derived from an EMBL/GenBank/DDBJ whole genome shotgun (WGS) entry which is preliminary data.</text>
</comment>
<feature type="coiled-coil region" evidence="1">
    <location>
        <begin position="842"/>
        <end position="928"/>
    </location>
</feature>
<dbReference type="Proteomes" id="UP000746747">
    <property type="component" value="Unassembled WGS sequence"/>
</dbReference>
<evidence type="ECO:0000313" key="3">
    <source>
        <dbReference type="EMBL" id="CAG9533651.1"/>
    </source>
</evidence>
<name>A0A8J2MLW6_9BILA</name>
<feature type="compositionally biased region" description="Basic and acidic residues" evidence="2">
    <location>
        <begin position="1039"/>
        <end position="1058"/>
    </location>
</feature>
<evidence type="ECO:0000256" key="2">
    <source>
        <dbReference type="SAM" id="MobiDB-lite"/>
    </source>
</evidence>
<feature type="coiled-coil region" evidence="1">
    <location>
        <begin position="447"/>
        <end position="534"/>
    </location>
</feature>
<organism evidence="3 4">
    <name type="scientific">Cercopithifilaria johnstoni</name>
    <dbReference type="NCBI Taxonomy" id="2874296"/>
    <lineage>
        <taxon>Eukaryota</taxon>
        <taxon>Metazoa</taxon>
        <taxon>Ecdysozoa</taxon>
        <taxon>Nematoda</taxon>
        <taxon>Chromadorea</taxon>
        <taxon>Rhabditida</taxon>
        <taxon>Spirurina</taxon>
        <taxon>Spiruromorpha</taxon>
        <taxon>Filarioidea</taxon>
        <taxon>Onchocercidae</taxon>
        <taxon>Cercopithifilaria</taxon>
    </lineage>
</organism>
<evidence type="ECO:0000256" key="1">
    <source>
        <dbReference type="SAM" id="Coils"/>
    </source>
</evidence>
<feature type="coiled-coil region" evidence="1">
    <location>
        <begin position="607"/>
        <end position="634"/>
    </location>
</feature>
<protein>
    <submittedName>
        <fullName evidence="3">Uncharacterized protein</fullName>
    </submittedName>
</protein>
<proteinExistence type="predicted"/>
<dbReference type="OrthoDB" id="5877991at2759"/>
<evidence type="ECO:0000313" key="4">
    <source>
        <dbReference type="Proteomes" id="UP000746747"/>
    </source>
</evidence>
<feature type="region of interest" description="Disordered" evidence="2">
    <location>
        <begin position="1"/>
        <end position="47"/>
    </location>
</feature>
<gene>
    <name evidence="3" type="ORF">CJOHNSTONI_LOCUS3859</name>
</gene>
<reference evidence="3" key="1">
    <citation type="submission" date="2021-09" db="EMBL/GenBank/DDBJ databases">
        <authorList>
            <consortium name="Pathogen Informatics"/>
        </authorList>
    </citation>
    <scope>NUCLEOTIDE SEQUENCE</scope>
</reference>
<feature type="region of interest" description="Disordered" evidence="2">
    <location>
        <begin position="1034"/>
        <end position="1058"/>
    </location>
</feature>
<dbReference type="EMBL" id="CAKAEH010001258">
    <property type="protein sequence ID" value="CAG9533651.1"/>
    <property type="molecule type" value="Genomic_DNA"/>
</dbReference>
<accession>A0A8J2MLW6</accession>
<dbReference type="AlphaFoldDB" id="A0A8J2MLW6"/>
<feature type="coiled-coil region" evidence="1">
    <location>
        <begin position="338"/>
        <end position="418"/>
    </location>
</feature>
<keyword evidence="4" id="KW-1185">Reference proteome</keyword>
<keyword evidence="1" id="KW-0175">Coiled coil</keyword>
<sequence length="1058" mass="120148">MSLSGNQDDGNKNHIKRQSIDSPLAVMSPSVRPRSTKLSRLSKTPLGPKFANVNQVDPNIDATLLETCSIEKETLAERSIESECDDVANITAMTSSSVDAALSPGMSNEMKLAIKTYLKSTSMYPISSLESKPEHLNVVDSVTEVEKNENNEELDISVSTCSSQERTVDNNSKDSVKVDQSSLDSEFSTRMNETNSCCEISCGTTRMNDIVETSFTEVRDSPVLKIENAKVVLSTQVGERLRSPDMPGDLTLSARKNRVFATRNSKLDNLSSPRELASYAEERAQNYSFLINEAYCETSVFCENCYSMRIELGLFSDKFAALAATIGGPTPGGNTAFVAELENLLRGKQEEIVTLSSKLADLTQTNDQLNRQNEIAEKDAEDYRFFFKNEMKKKLEEIGMLRSKLYEAEDLIDELKQTKPMQSSDEDTSQAEVELDISSGYQIEVRIKIMEQQLDTAHSLHQEAQQRIKELESELQRVVEDKNQLSLKLQEALINLENRSNRTILNESKHVSIISLLEAKVAELGNKIDEALRVKENESVKQNSYLFKKLALLVEKIRSDVKSNVFAGEWKADDVEISITYFEKAVNIICQDIPQFETLVETVALHEKLARNELKQLKATMEEVVEEKNKWEMLFTNEKSRLDNLQEMILAQFYENKDCFSNLLQDFQNKWADTLYSLTELVKSKSEENRNCAMLEMLHHIADLQEKLNEKWLMDLSELQKCNTCLKEQHLIITSFQAEIQEIRNKIGMLHDSIEEGLKNSSALLDSLQSREANHESLMDSIKKQLGHYEKEKDVFKEICEHSEEVMHDLKMTVEHLQKVEEDIRCQNTALCKNLDFGGENFAQVIHMTENLTKEKDKLENENATLRNTVLKLTKENTDLKEMEKMLAQRDKKAEELQHRLNLLQKENERLGKACDDADEEVSDFKQQIFELLRVNAKLQAEMHGESEEAVNRIMGYIEPPPIRPTIFPSAHGTASGSFLSPSAKTEGVMESPLKSKPDVKIEDVVTEKTEVKERNGIQRLAEKENVLIETAKAQAKRIPAEESQKSKKTRDQSCRTS</sequence>